<organism evidence="2 3">
    <name type="scientific">Candidatus Kaiserbacteria bacterium CG_4_9_14_0_2_um_filter_41_32</name>
    <dbReference type="NCBI Taxonomy" id="1974601"/>
    <lineage>
        <taxon>Bacteria</taxon>
        <taxon>Candidatus Kaiseribacteriota</taxon>
    </lineage>
</organism>
<gene>
    <name evidence="2" type="ORF">CO026_00630</name>
</gene>
<sequence length="217" mass="24659">MSYIKTFQFWNSDKNVHYFKDKPADPRIEKRLLELKQKSSANLVALDLGCGGGRHTELLIKLGFSTHVIDLNPQMLSCTKNRVGAKNLKALKRASITKLPFFDNIFDAVVTTGVLHQAKNIAEYQVVISELSRVLKGGGLVCLNIFTSTKLDSTYKKNKDAFSFQTKEGLDMTLLSKEVFYEMMSWYGLKLEQEISEDFVQENTGERSVLRCNFIKV</sequence>
<dbReference type="EMBL" id="PFRD01000032">
    <property type="protein sequence ID" value="PJC56376.1"/>
    <property type="molecule type" value="Genomic_DNA"/>
</dbReference>
<dbReference type="Gene3D" id="3.40.50.150">
    <property type="entry name" value="Vaccinia Virus protein VP39"/>
    <property type="match status" value="1"/>
</dbReference>
<dbReference type="AlphaFoldDB" id="A0A2M8FFH3"/>
<feature type="domain" description="Methyltransferase type 11" evidence="1">
    <location>
        <begin position="46"/>
        <end position="142"/>
    </location>
</feature>
<dbReference type="PANTHER" id="PTHR43591">
    <property type="entry name" value="METHYLTRANSFERASE"/>
    <property type="match status" value="1"/>
</dbReference>
<evidence type="ECO:0000313" key="3">
    <source>
        <dbReference type="Proteomes" id="UP000230391"/>
    </source>
</evidence>
<comment type="caution">
    <text evidence="2">The sequence shown here is derived from an EMBL/GenBank/DDBJ whole genome shotgun (WGS) entry which is preliminary data.</text>
</comment>
<proteinExistence type="predicted"/>
<name>A0A2M8FFH3_9BACT</name>
<accession>A0A2M8FFH3</accession>
<dbReference type="CDD" id="cd02440">
    <property type="entry name" value="AdoMet_MTases"/>
    <property type="match status" value="1"/>
</dbReference>
<dbReference type="Pfam" id="PF08241">
    <property type="entry name" value="Methyltransf_11"/>
    <property type="match status" value="1"/>
</dbReference>
<dbReference type="InterPro" id="IPR029063">
    <property type="entry name" value="SAM-dependent_MTases_sf"/>
</dbReference>
<reference evidence="3" key="1">
    <citation type="submission" date="2017-09" db="EMBL/GenBank/DDBJ databases">
        <title>Depth-based differentiation of microbial function through sediment-hosted aquifers and enrichment of novel symbionts in the deep terrestrial subsurface.</title>
        <authorList>
            <person name="Probst A.J."/>
            <person name="Ladd B."/>
            <person name="Jarett J.K."/>
            <person name="Geller-Mcgrath D.E."/>
            <person name="Sieber C.M.K."/>
            <person name="Emerson J.B."/>
            <person name="Anantharaman K."/>
            <person name="Thomas B.C."/>
            <person name="Malmstrom R."/>
            <person name="Stieglmeier M."/>
            <person name="Klingl A."/>
            <person name="Woyke T."/>
            <person name="Ryan C.M."/>
            <person name="Banfield J.F."/>
        </authorList>
    </citation>
    <scope>NUCLEOTIDE SEQUENCE [LARGE SCALE GENOMIC DNA]</scope>
</reference>
<protein>
    <recommendedName>
        <fullName evidence="1">Methyltransferase type 11 domain-containing protein</fullName>
    </recommendedName>
</protein>
<evidence type="ECO:0000259" key="1">
    <source>
        <dbReference type="Pfam" id="PF08241"/>
    </source>
</evidence>
<dbReference type="Proteomes" id="UP000230391">
    <property type="component" value="Unassembled WGS sequence"/>
</dbReference>
<evidence type="ECO:0000313" key="2">
    <source>
        <dbReference type="EMBL" id="PJC56376.1"/>
    </source>
</evidence>
<dbReference type="GO" id="GO:0008757">
    <property type="term" value="F:S-adenosylmethionine-dependent methyltransferase activity"/>
    <property type="evidence" value="ECO:0007669"/>
    <property type="project" value="InterPro"/>
</dbReference>
<dbReference type="SUPFAM" id="SSF53335">
    <property type="entry name" value="S-adenosyl-L-methionine-dependent methyltransferases"/>
    <property type="match status" value="1"/>
</dbReference>
<dbReference type="InterPro" id="IPR013216">
    <property type="entry name" value="Methyltransf_11"/>
</dbReference>